<keyword evidence="1" id="KW-1133">Transmembrane helix</keyword>
<evidence type="ECO:0000313" key="4">
    <source>
        <dbReference type="Proteomes" id="UP000178176"/>
    </source>
</evidence>
<protein>
    <recommendedName>
        <fullName evidence="2">SH3b domain-containing protein</fullName>
    </recommendedName>
</protein>
<reference evidence="3 4" key="1">
    <citation type="journal article" date="2016" name="Nat. Commun.">
        <title>Thousands of microbial genomes shed light on interconnected biogeochemical processes in an aquifer system.</title>
        <authorList>
            <person name="Anantharaman K."/>
            <person name="Brown C.T."/>
            <person name="Hug L.A."/>
            <person name="Sharon I."/>
            <person name="Castelle C.J."/>
            <person name="Probst A.J."/>
            <person name="Thomas B.C."/>
            <person name="Singh A."/>
            <person name="Wilkins M.J."/>
            <person name="Karaoz U."/>
            <person name="Brodie E.L."/>
            <person name="Williams K.H."/>
            <person name="Hubbard S.S."/>
            <person name="Banfield J.F."/>
        </authorList>
    </citation>
    <scope>NUCLEOTIDE SEQUENCE [LARGE SCALE GENOMIC DNA]</scope>
</reference>
<name>A0A1F4YDM8_9BACT</name>
<dbReference type="AlphaFoldDB" id="A0A1F4YDM8"/>
<sequence>MSTAFLAICTLLALFISLSGITNPIQLAFLPVTLYLVAALIQRLFRRGYTPDFTFKGRKLQLTILALMFIPLFGLGLKSVSRQKILLPTPNPLVLSVPQPTSTPTLPSVTLTITHPDPQALVNVRELPASDSAILGKVPVGAVFPLLDSTPLWYQISYASSSGWVFSQYATLSDQLP</sequence>
<dbReference type="PROSITE" id="PS51781">
    <property type="entry name" value="SH3B"/>
    <property type="match status" value="1"/>
</dbReference>
<dbReference type="Gene3D" id="2.30.30.40">
    <property type="entry name" value="SH3 Domains"/>
    <property type="match status" value="1"/>
</dbReference>
<comment type="caution">
    <text evidence="3">The sequence shown here is derived from an EMBL/GenBank/DDBJ whole genome shotgun (WGS) entry which is preliminary data.</text>
</comment>
<dbReference type="InterPro" id="IPR003646">
    <property type="entry name" value="SH3-like_bac-type"/>
</dbReference>
<keyword evidence="1" id="KW-0812">Transmembrane</keyword>
<keyword evidence="1" id="KW-0472">Membrane</keyword>
<gene>
    <name evidence="3" type="ORF">A2876_01830</name>
</gene>
<dbReference type="Pfam" id="PF08239">
    <property type="entry name" value="SH3_3"/>
    <property type="match status" value="1"/>
</dbReference>
<feature type="transmembrane region" description="Helical" evidence="1">
    <location>
        <begin position="57"/>
        <end position="77"/>
    </location>
</feature>
<evidence type="ECO:0000256" key="1">
    <source>
        <dbReference type="SAM" id="Phobius"/>
    </source>
</evidence>
<evidence type="ECO:0000259" key="2">
    <source>
        <dbReference type="PROSITE" id="PS51781"/>
    </source>
</evidence>
<organism evidence="3 4">
    <name type="scientific">Candidatus Amesbacteria bacterium RIFCSPHIGHO2_01_FULL_48_32b</name>
    <dbReference type="NCBI Taxonomy" id="1797253"/>
    <lineage>
        <taxon>Bacteria</taxon>
        <taxon>Candidatus Amesiibacteriota</taxon>
    </lineage>
</organism>
<dbReference type="EMBL" id="MEXH01000022">
    <property type="protein sequence ID" value="OGC92087.1"/>
    <property type="molecule type" value="Genomic_DNA"/>
</dbReference>
<feature type="transmembrane region" description="Helical" evidence="1">
    <location>
        <begin position="29"/>
        <end position="45"/>
    </location>
</feature>
<dbReference type="Proteomes" id="UP000178176">
    <property type="component" value="Unassembled WGS sequence"/>
</dbReference>
<evidence type="ECO:0000313" key="3">
    <source>
        <dbReference type="EMBL" id="OGC92087.1"/>
    </source>
</evidence>
<proteinExistence type="predicted"/>
<accession>A0A1F4YDM8</accession>
<feature type="domain" description="SH3b" evidence="2">
    <location>
        <begin position="108"/>
        <end position="174"/>
    </location>
</feature>